<dbReference type="Pfam" id="PF22935">
    <property type="entry name" value="RM44_endonuclase"/>
    <property type="match status" value="1"/>
</dbReference>
<keyword evidence="5" id="KW-0687">Ribonucleoprotein</keyword>
<dbReference type="InterPro" id="IPR044444">
    <property type="entry name" value="Ribosomal_mL44_DSRM_metazoa"/>
</dbReference>
<dbReference type="CDD" id="cd19874">
    <property type="entry name" value="DSRM_MRPL44"/>
    <property type="match status" value="1"/>
</dbReference>
<dbReference type="GeneID" id="107069677"/>
<dbReference type="SUPFAM" id="SSF69065">
    <property type="entry name" value="RNase III domain-like"/>
    <property type="match status" value="1"/>
</dbReference>
<dbReference type="InterPro" id="IPR036389">
    <property type="entry name" value="RNase_III_sf"/>
</dbReference>
<dbReference type="Gene3D" id="1.10.1520.10">
    <property type="entry name" value="Ribonuclease III domain"/>
    <property type="match status" value="1"/>
</dbReference>
<dbReference type="Gene3D" id="3.30.160.20">
    <property type="match status" value="1"/>
</dbReference>
<protein>
    <recommendedName>
        <fullName evidence="7">Large ribosomal subunit protein mL44</fullName>
    </recommendedName>
</protein>
<accession>A0ABM1IR29</accession>
<dbReference type="Proteomes" id="UP000694924">
    <property type="component" value="Unplaced"/>
</dbReference>
<evidence type="ECO:0000256" key="5">
    <source>
        <dbReference type="ARBA" id="ARBA00023274"/>
    </source>
</evidence>
<evidence type="ECO:0000259" key="8">
    <source>
        <dbReference type="PROSITE" id="PS50142"/>
    </source>
</evidence>
<dbReference type="PROSITE" id="PS50142">
    <property type="entry name" value="RNASE_3_2"/>
    <property type="match status" value="1"/>
</dbReference>
<sequence length="315" mass="35620">MNAVRLLTKTFAINRCYRPLQFESRRFIKRFVAPTLIEITRRQKKLGPQPEPIRSNFLEWNRGSELYSFNARLNEKFDKSLLEQAFIHRSYVIKEEESLKKQGIQDPKLDLTDNRELIENGRTFVSKVIQKYLHETLPNLPDDGVMAIHNYLMSEECLANASKHIGTKELILTVEHPVSKETLANTFLALVAALIESVDANHAAIFVRDFLITILADKELPSVWIPSNPLQELNDLLSKEGRGLAEPRIIGEAGVNTLLASYHVAVYSDKQCLGIGCGVTVNEAKEVALIDALCKIYGLADSSKPIRFDKVIEME</sequence>
<evidence type="ECO:0000313" key="9">
    <source>
        <dbReference type="Proteomes" id="UP000694924"/>
    </source>
</evidence>
<keyword evidence="4" id="KW-0496">Mitochondrion</keyword>
<organism evidence="9 10">
    <name type="scientific">Polistes dominula</name>
    <name type="common">European paper wasp</name>
    <name type="synonym">Vespa dominula</name>
    <dbReference type="NCBI Taxonomy" id="743375"/>
    <lineage>
        <taxon>Eukaryota</taxon>
        <taxon>Metazoa</taxon>
        <taxon>Ecdysozoa</taxon>
        <taxon>Arthropoda</taxon>
        <taxon>Hexapoda</taxon>
        <taxon>Insecta</taxon>
        <taxon>Pterygota</taxon>
        <taxon>Neoptera</taxon>
        <taxon>Endopterygota</taxon>
        <taxon>Hymenoptera</taxon>
        <taxon>Apocrita</taxon>
        <taxon>Aculeata</taxon>
        <taxon>Vespoidea</taxon>
        <taxon>Vespidae</taxon>
        <taxon>Polistinae</taxon>
        <taxon>Polistini</taxon>
        <taxon>Polistes</taxon>
    </lineage>
</organism>
<evidence type="ECO:0000256" key="3">
    <source>
        <dbReference type="ARBA" id="ARBA00022980"/>
    </source>
</evidence>
<gene>
    <name evidence="10" type="primary">LOC107069677</name>
</gene>
<evidence type="ECO:0000256" key="7">
    <source>
        <dbReference type="ARBA" id="ARBA00035187"/>
    </source>
</evidence>
<comment type="subcellular location">
    <subcellularLocation>
        <location evidence="1">Mitochondrion</location>
    </subcellularLocation>
</comment>
<comment type="similarity">
    <text evidence="6">Belongs to the ribonuclease III family. Mitochondrion-specific ribosomal protein mL44 subfamily.</text>
</comment>
<dbReference type="InterPro" id="IPR000999">
    <property type="entry name" value="RNase_III_dom"/>
</dbReference>
<reference evidence="10" key="1">
    <citation type="submission" date="2025-08" db="UniProtKB">
        <authorList>
            <consortium name="RefSeq"/>
        </authorList>
    </citation>
    <scope>IDENTIFICATION</scope>
    <source>
        <tissue evidence="10">Whole body</tissue>
    </source>
</reference>
<keyword evidence="9" id="KW-1185">Reference proteome</keyword>
<feature type="domain" description="RNase III" evidence="8">
    <location>
        <begin position="67"/>
        <end position="199"/>
    </location>
</feature>
<dbReference type="Pfam" id="PF22892">
    <property type="entry name" value="DSRM_MRPL44"/>
    <property type="match status" value="1"/>
</dbReference>
<keyword evidence="2" id="KW-0809">Transit peptide</keyword>
<evidence type="ECO:0000256" key="4">
    <source>
        <dbReference type="ARBA" id="ARBA00023128"/>
    </source>
</evidence>
<keyword evidence="3" id="KW-0689">Ribosomal protein</keyword>
<evidence type="ECO:0000256" key="1">
    <source>
        <dbReference type="ARBA" id="ARBA00004173"/>
    </source>
</evidence>
<proteinExistence type="inferred from homology"/>
<dbReference type="InterPro" id="IPR055189">
    <property type="entry name" value="RM44_endonuclase"/>
</dbReference>
<evidence type="ECO:0000256" key="6">
    <source>
        <dbReference type="ARBA" id="ARBA00024034"/>
    </source>
</evidence>
<evidence type="ECO:0000313" key="10">
    <source>
        <dbReference type="RefSeq" id="XP_015182666.1"/>
    </source>
</evidence>
<evidence type="ECO:0000256" key="2">
    <source>
        <dbReference type="ARBA" id="ARBA00022946"/>
    </source>
</evidence>
<dbReference type="RefSeq" id="XP_015182666.1">
    <property type="nucleotide sequence ID" value="XM_015327180.1"/>
</dbReference>
<name>A0ABM1IR29_POLDO</name>
<dbReference type="SMART" id="SM00535">
    <property type="entry name" value="RIBOc"/>
    <property type="match status" value="1"/>
</dbReference>